<feature type="region of interest" description="Disordered" evidence="4">
    <location>
        <begin position="270"/>
        <end position="300"/>
    </location>
</feature>
<dbReference type="InterPro" id="IPR048284">
    <property type="entry name" value="EryCIII-like_N"/>
</dbReference>
<evidence type="ECO:0000256" key="1">
    <source>
        <dbReference type="ARBA" id="ARBA00006962"/>
    </source>
</evidence>
<keyword evidence="2" id="KW-0328">Glycosyltransferase</keyword>
<feature type="domain" description="Erythromycin biosynthesis protein CIII-like C-terminal" evidence="5">
    <location>
        <begin position="291"/>
        <end position="414"/>
    </location>
</feature>
<feature type="compositionally biased region" description="Basic and acidic residues" evidence="4">
    <location>
        <begin position="282"/>
        <end position="295"/>
    </location>
</feature>
<gene>
    <name evidence="7" type="ORF">ACFFR3_00770</name>
</gene>
<dbReference type="InterPro" id="IPR010610">
    <property type="entry name" value="EryCIII-like_C"/>
</dbReference>
<dbReference type="InterPro" id="IPR002213">
    <property type="entry name" value="UDP_glucos_trans"/>
</dbReference>
<dbReference type="RefSeq" id="WP_379482425.1">
    <property type="nucleotide sequence ID" value="NZ_JBHMCF010000002.1"/>
</dbReference>
<evidence type="ECO:0000256" key="2">
    <source>
        <dbReference type="ARBA" id="ARBA00022676"/>
    </source>
</evidence>
<accession>A0ABV5NCJ3</accession>
<keyword evidence="3" id="KW-0808">Transferase</keyword>
<sequence length="421" mass="44141">MRVLFTTWAWPSHLYALVPLARACRAAGHEVIVASEPGLTRDILRADLPAAVVGTDVDTAGMVHEFLLPLPGDPAPVRDGKGPRVLRMLMAHAETMTPGLVELIRDWRADLVVYDQVTLAGPVAAAVTGVPAVRQLYGVDLLQRARAVLPDALAPLADRLGAGPVDPYGTVSVDPVPTGMQLPGEHRVLPMRHLPYNGPEAAPWRPPATRGRPRVCVSWGHTIAKVDPSRFVAGRIAAALAEAGFDVVLAVSAAQRDLLAARPDLRAGEWAGQRAGQWDPPAGRRDQPPGRREAEGSLPENVRVVVDTPLRDALRDCDVFVGHGGAGGILAALAQGLPMLLVPQLPDHAGHSGRAVATGAASVLGAAGLTPEAVREEVTRLLDAPEPGLAAAELCEEMAARPAPAEVAGALTELTPSLARS</sequence>
<keyword evidence="8" id="KW-1185">Reference proteome</keyword>
<evidence type="ECO:0000256" key="4">
    <source>
        <dbReference type="SAM" id="MobiDB-lite"/>
    </source>
</evidence>
<evidence type="ECO:0000259" key="5">
    <source>
        <dbReference type="Pfam" id="PF06722"/>
    </source>
</evidence>
<dbReference type="PANTHER" id="PTHR48050">
    <property type="entry name" value="STEROL 3-BETA-GLUCOSYLTRANSFERASE"/>
    <property type="match status" value="1"/>
</dbReference>
<name>A0ABV5NCJ3_9ACTN</name>
<dbReference type="SUPFAM" id="SSF53756">
    <property type="entry name" value="UDP-Glycosyltransferase/glycogen phosphorylase"/>
    <property type="match status" value="1"/>
</dbReference>
<evidence type="ECO:0000259" key="6">
    <source>
        <dbReference type="Pfam" id="PF21036"/>
    </source>
</evidence>
<dbReference type="Proteomes" id="UP001589568">
    <property type="component" value="Unassembled WGS sequence"/>
</dbReference>
<evidence type="ECO:0000313" key="8">
    <source>
        <dbReference type="Proteomes" id="UP001589568"/>
    </source>
</evidence>
<dbReference type="EMBL" id="JBHMCF010000002">
    <property type="protein sequence ID" value="MFB9468014.1"/>
    <property type="molecule type" value="Genomic_DNA"/>
</dbReference>
<organism evidence="7 8">
    <name type="scientific">Nonomuraea salmonea</name>
    <dbReference type="NCBI Taxonomy" id="46181"/>
    <lineage>
        <taxon>Bacteria</taxon>
        <taxon>Bacillati</taxon>
        <taxon>Actinomycetota</taxon>
        <taxon>Actinomycetes</taxon>
        <taxon>Streptosporangiales</taxon>
        <taxon>Streptosporangiaceae</taxon>
        <taxon>Nonomuraea</taxon>
    </lineage>
</organism>
<reference evidence="7 8" key="1">
    <citation type="submission" date="2024-09" db="EMBL/GenBank/DDBJ databases">
        <authorList>
            <person name="Sun Q."/>
            <person name="Mori K."/>
        </authorList>
    </citation>
    <scope>NUCLEOTIDE SEQUENCE [LARGE SCALE GENOMIC DNA]</scope>
    <source>
        <strain evidence="7 8">JCM 3324</strain>
    </source>
</reference>
<dbReference type="Gene3D" id="3.40.50.2000">
    <property type="entry name" value="Glycogen Phosphorylase B"/>
    <property type="match status" value="2"/>
</dbReference>
<dbReference type="PANTHER" id="PTHR48050:SF13">
    <property type="entry name" value="STEROL 3-BETA-GLUCOSYLTRANSFERASE UGT80A2"/>
    <property type="match status" value="1"/>
</dbReference>
<dbReference type="Pfam" id="PF21036">
    <property type="entry name" value="EryCIII-like_N"/>
    <property type="match status" value="1"/>
</dbReference>
<protein>
    <submittedName>
        <fullName evidence="7">Nucleotide disphospho-sugar-binding domain-containing protein</fullName>
    </submittedName>
</protein>
<comment type="similarity">
    <text evidence="1">Belongs to the glycosyltransferase 28 family.</text>
</comment>
<proteinExistence type="inferred from homology"/>
<dbReference type="Pfam" id="PF06722">
    <property type="entry name" value="EryCIII-like_C"/>
    <property type="match status" value="1"/>
</dbReference>
<comment type="caution">
    <text evidence="7">The sequence shown here is derived from an EMBL/GenBank/DDBJ whole genome shotgun (WGS) entry which is preliminary data.</text>
</comment>
<dbReference type="InterPro" id="IPR050426">
    <property type="entry name" value="Glycosyltransferase_28"/>
</dbReference>
<evidence type="ECO:0000313" key="7">
    <source>
        <dbReference type="EMBL" id="MFB9468014.1"/>
    </source>
</evidence>
<feature type="domain" description="Erythromycin biosynthesis protein CIII-like N-terminal" evidence="6">
    <location>
        <begin position="93"/>
        <end position="220"/>
    </location>
</feature>
<dbReference type="CDD" id="cd03784">
    <property type="entry name" value="GT1_Gtf-like"/>
    <property type="match status" value="1"/>
</dbReference>
<evidence type="ECO:0000256" key="3">
    <source>
        <dbReference type="ARBA" id="ARBA00022679"/>
    </source>
</evidence>